<evidence type="ECO:0000256" key="2">
    <source>
        <dbReference type="ARBA" id="ARBA00022705"/>
    </source>
</evidence>
<dbReference type="GO" id="GO:0034088">
    <property type="term" value="P:maintenance of mitotic sister chromatid cohesion"/>
    <property type="evidence" value="ECO:0007669"/>
    <property type="project" value="TreeGrafter"/>
</dbReference>
<comment type="caution">
    <text evidence="3">The sequence shown here is derived from an EMBL/GenBank/DDBJ whole genome shotgun (WGS) entry which is preliminary data.</text>
</comment>
<protein>
    <submittedName>
        <fullName evidence="3">Unnamed protein product</fullName>
    </submittedName>
</protein>
<evidence type="ECO:0000313" key="3">
    <source>
        <dbReference type="EMBL" id="GME69287.1"/>
    </source>
</evidence>
<accession>A0A9W6WFG1</accession>
<reference evidence="3" key="1">
    <citation type="submission" date="2023-04" db="EMBL/GenBank/DDBJ databases">
        <title>Candida boidinii NBRC 10035.</title>
        <authorList>
            <person name="Ichikawa N."/>
            <person name="Sato H."/>
            <person name="Tonouchi N."/>
        </authorList>
    </citation>
    <scope>NUCLEOTIDE SEQUENCE</scope>
    <source>
        <strain evidence="3">NBRC 10035</strain>
    </source>
</reference>
<dbReference type="GO" id="GO:0031390">
    <property type="term" value="C:Ctf18 RFC-like complex"/>
    <property type="evidence" value="ECO:0007669"/>
    <property type="project" value="InterPro"/>
</dbReference>
<dbReference type="Proteomes" id="UP001165120">
    <property type="component" value="Unassembled WGS sequence"/>
</dbReference>
<comment type="similarity">
    <text evidence="1">Belongs to the DCC1 family.</text>
</comment>
<dbReference type="PANTHER" id="PTHR13395:SF6">
    <property type="entry name" value="SISTER CHROMATID COHESION PROTEIN DCC1"/>
    <property type="match status" value="1"/>
</dbReference>
<sequence>MELYSYLNPSESNVLSDDYTLRLVELNKDILKTIKESNSGKNKFYIKSTDDKSFPVLVTNNQTFKIRQKNHSNSVLLVDLNNVNNQKDTDNNKDNETGVGFMNFDNQLELSLITGEINISNIPILDNLSDIESTITDKSISLNDLFNNSIISKEEFDLKTSDLKLIEINSQVYILNDKLIIDGLYEIISILISEYLETKQDDTNSANNNVMDIFNDIKISYLLELYKLDKFDKSILNEKIIELIVKKFSEINCGEAEEGIDISYKLNNDKVVKFFGVYLLKLKNSLNFINEDEFLINLKNKLPFYYNPNLNLNLLNGNFIRNNLNFKDIQFFNKNLLNPNPILRFKELFKIKSNWELNEIEPFLIDINIKKLKIDKFIIKFARIKKIGKKSIVSSRN</sequence>
<name>A0A9W6WFG1_CANBO</name>
<dbReference type="InterPro" id="IPR019128">
    <property type="entry name" value="Dcc1"/>
</dbReference>
<organism evidence="3 4">
    <name type="scientific">Candida boidinii</name>
    <name type="common">Yeast</name>
    <dbReference type="NCBI Taxonomy" id="5477"/>
    <lineage>
        <taxon>Eukaryota</taxon>
        <taxon>Fungi</taxon>
        <taxon>Dikarya</taxon>
        <taxon>Ascomycota</taxon>
        <taxon>Saccharomycotina</taxon>
        <taxon>Pichiomycetes</taxon>
        <taxon>Pichiales</taxon>
        <taxon>Pichiaceae</taxon>
        <taxon>Ogataea</taxon>
        <taxon>Ogataea/Candida clade</taxon>
    </lineage>
</organism>
<dbReference type="Pfam" id="PF09724">
    <property type="entry name" value="Dcc1"/>
    <property type="match status" value="1"/>
</dbReference>
<dbReference type="EMBL" id="BSXN01000632">
    <property type="protein sequence ID" value="GME69287.1"/>
    <property type="molecule type" value="Genomic_DNA"/>
</dbReference>
<dbReference type="GO" id="GO:0000775">
    <property type="term" value="C:chromosome, centromeric region"/>
    <property type="evidence" value="ECO:0007669"/>
    <property type="project" value="TreeGrafter"/>
</dbReference>
<dbReference type="AlphaFoldDB" id="A0A9W6WFG1"/>
<proteinExistence type="inferred from homology"/>
<evidence type="ECO:0000313" key="4">
    <source>
        <dbReference type="Proteomes" id="UP001165120"/>
    </source>
</evidence>
<dbReference type="GO" id="GO:0006260">
    <property type="term" value="P:DNA replication"/>
    <property type="evidence" value="ECO:0007669"/>
    <property type="project" value="UniProtKB-KW"/>
</dbReference>
<dbReference type="PANTHER" id="PTHR13395">
    <property type="entry name" value="SISTER CHROMATID COHESION PROTEIN DCC1-RELATED"/>
    <property type="match status" value="1"/>
</dbReference>
<keyword evidence="2" id="KW-0235">DNA replication</keyword>
<dbReference type="GO" id="GO:0000785">
    <property type="term" value="C:chromatin"/>
    <property type="evidence" value="ECO:0007669"/>
    <property type="project" value="TreeGrafter"/>
</dbReference>
<evidence type="ECO:0000256" key="1">
    <source>
        <dbReference type="ARBA" id="ARBA00007017"/>
    </source>
</evidence>
<gene>
    <name evidence="3" type="ORF">Cboi02_000220400</name>
</gene>
<keyword evidence="4" id="KW-1185">Reference proteome</keyword>